<protein>
    <recommendedName>
        <fullName evidence="1">Septin-type G domain-containing protein</fullName>
    </recommendedName>
</protein>
<dbReference type="Proteomes" id="UP000821853">
    <property type="component" value="Unassembled WGS sequence"/>
</dbReference>
<dbReference type="GO" id="GO:0005525">
    <property type="term" value="F:GTP binding"/>
    <property type="evidence" value="ECO:0007669"/>
    <property type="project" value="InterPro"/>
</dbReference>
<dbReference type="InterPro" id="IPR027417">
    <property type="entry name" value="P-loop_NTPase"/>
</dbReference>
<evidence type="ECO:0000259" key="1">
    <source>
        <dbReference type="PROSITE" id="PS51719"/>
    </source>
</evidence>
<dbReference type="PANTHER" id="PTHR18884">
    <property type="entry name" value="SEPTIN"/>
    <property type="match status" value="1"/>
</dbReference>
<dbReference type="AlphaFoldDB" id="A0A9J6FTR8"/>
<name>A0A9J6FTR8_HAELO</name>
<dbReference type="InterPro" id="IPR030379">
    <property type="entry name" value="G_SEPTIN_dom"/>
</dbReference>
<sequence>MKRPFRFAVVGSDKQHTINGRTVYGRQTQWGLVEVENRHHCEFPDLRDMLIRTHMQDLVEVTKTVHYENFRHERLQARHGHLNGHTINIVNLNESSL</sequence>
<evidence type="ECO:0000313" key="3">
    <source>
        <dbReference type="Proteomes" id="UP000821853"/>
    </source>
</evidence>
<dbReference type="OrthoDB" id="416553at2759"/>
<evidence type="ECO:0000313" key="2">
    <source>
        <dbReference type="EMBL" id="KAH9365680.1"/>
    </source>
</evidence>
<dbReference type="Pfam" id="PF00735">
    <property type="entry name" value="Septin"/>
    <property type="match status" value="1"/>
</dbReference>
<reference evidence="2 3" key="1">
    <citation type="journal article" date="2020" name="Cell">
        <title>Large-Scale Comparative Analyses of Tick Genomes Elucidate Their Genetic Diversity and Vector Capacities.</title>
        <authorList>
            <consortium name="Tick Genome and Microbiome Consortium (TIGMIC)"/>
            <person name="Jia N."/>
            <person name="Wang J."/>
            <person name="Shi W."/>
            <person name="Du L."/>
            <person name="Sun Y."/>
            <person name="Zhan W."/>
            <person name="Jiang J.F."/>
            <person name="Wang Q."/>
            <person name="Zhang B."/>
            <person name="Ji P."/>
            <person name="Bell-Sakyi L."/>
            <person name="Cui X.M."/>
            <person name="Yuan T.T."/>
            <person name="Jiang B.G."/>
            <person name="Yang W.F."/>
            <person name="Lam T.T."/>
            <person name="Chang Q.C."/>
            <person name="Ding S.J."/>
            <person name="Wang X.J."/>
            <person name="Zhu J.G."/>
            <person name="Ruan X.D."/>
            <person name="Zhao L."/>
            <person name="Wei J.T."/>
            <person name="Ye R.Z."/>
            <person name="Que T.C."/>
            <person name="Du C.H."/>
            <person name="Zhou Y.H."/>
            <person name="Cheng J.X."/>
            <person name="Dai P.F."/>
            <person name="Guo W.B."/>
            <person name="Han X.H."/>
            <person name="Huang E.J."/>
            <person name="Li L.F."/>
            <person name="Wei W."/>
            <person name="Gao Y.C."/>
            <person name="Liu J.Z."/>
            <person name="Shao H.Z."/>
            <person name="Wang X."/>
            <person name="Wang C.C."/>
            <person name="Yang T.C."/>
            <person name="Huo Q.B."/>
            <person name="Li W."/>
            <person name="Chen H.Y."/>
            <person name="Chen S.E."/>
            <person name="Zhou L.G."/>
            <person name="Ni X.B."/>
            <person name="Tian J.H."/>
            <person name="Sheng Y."/>
            <person name="Liu T."/>
            <person name="Pan Y.S."/>
            <person name="Xia L.Y."/>
            <person name="Li J."/>
            <person name="Zhao F."/>
            <person name="Cao W.C."/>
        </authorList>
    </citation>
    <scope>NUCLEOTIDE SEQUENCE [LARGE SCALE GENOMIC DNA]</scope>
    <source>
        <strain evidence="2">HaeL-2018</strain>
    </source>
</reference>
<dbReference type="Gene3D" id="3.40.50.300">
    <property type="entry name" value="P-loop containing nucleotide triphosphate hydrolases"/>
    <property type="match status" value="1"/>
</dbReference>
<accession>A0A9J6FTR8</accession>
<dbReference type="OMA" id="NGHTINI"/>
<keyword evidence="3" id="KW-1185">Reference proteome</keyword>
<dbReference type="EMBL" id="JABSTR010000003">
    <property type="protein sequence ID" value="KAH9365680.1"/>
    <property type="molecule type" value="Genomic_DNA"/>
</dbReference>
<dbReference type="VEuPathDB" id="VectorBase:HLOH_058206"/>
<feature type="domain" description="Septin-type G" evidence="1">
    <location>
        <begin position="1"/>
        <end position="77"/>
    </location>
</feature>
<proteinExistence type="predicted"/>
<organism evidence="2 3">
    <name type="scientific">Haemaphysalis longicornis</name>
    <name type="common">Bush tick</name>
    <dbReference type="NCBI Taxonomy" id="44386"/>
    <lineage>
        <taxon>Eukaryota</taxon>
        <taxon>Metazoa</taxon>
        <taxon>Ecdysozoa</taxon>
        <taxon>Arthropoda</taxon>
        <taxon>Chelicerata</taxon>
        <taxon>Arachnida</taxon>
        <taxon>Acari</taxon>
        <taxon>Parasitiformes</taxon>
        <taxon>Ixodida</taxon>
        <taxon>Ixodoidea</taxon>
        <taxon>Ixodidae</taxon>
        <taxon>Haemaphysalinae</taxon>
        <taxon>Haemaphysalis</taxon>
    </lineage>
</organism>
<comment type="caution">
    <text evidence="2">The sequence shown here is derived from an EMBL/GenBank/DDBJ whole genome shotgun (WGS) entry which is preliminary data.</text>
</comment>
<dbReference type="PROSITE" id="PS51719">
    <property type="entry name" value="G_SEPTIN"/>
    <property type="match status" value="1"/>
</dbReference>
<gene>
    <name evidence="2" type="ORF">HPB48_003082</name>
</gene>